<feature type="region of interest" description="Disordered" evidence="1">
    <location>
        <begin position="57"/>
        <end position="87"/>
    </location>
</feature>
<dbReference type="GO" id="GO:0015074">
    <property type="term" value="P:DNA integration"/>
    <property type="evidence" value="ECO:0007669"/>
    <property type="project" value="InterPro"/>
</dbReference>
<feature type="region of interest" description="Disordered" evidence="1">
    <location>
        <begin position="1"/>
        <end position="38"/>
    </location>
</feature>
<dbReference type="EMBL" id="VCHX02000070">
    <property type="protein sequence ID" value="TPQ22942.1"/>
    <property type="molecule type" value="Genomic_DNA"/>
</dbReference>
<organism evidence="3 4">
    <name type="scientific">Streptomyces sporangiiformans</name>
    <dbReference type="NCBI Taxonomy" id="2315329"/>
    <lineage>
        <taxon>Bacteria</taxon>
        <taxon>Bacillati</taxon>
        <taxon>Actinomycetota</taxon>
        <taxon>Actinomycetes</taxon>
        <taxon>Kitasatosporales</taxon>
        <taxon>Streptomycetaceae</taxon>
        <taxon>Streptomyces</taxon>
    </lineage>
</organism>
<dbReference type="Pfam" id="PF13683">
    <property type="entry name" value="rve_3"/>
    <property type="match status" value="1"/>
</dbReference>
<evidence type="ECO:0000313" key="4">
    <source>
        <dbReference type="Proteomes" id="UP000317378"/>
    </source>
</evidence>
<keyword evidence="4" id="KW-1185">Reference proteome</keyword>
<dbReference type="AlphaFoldDB" id="A0A505DNY5"/>
<proteinExistence type="predicted"/>
<evidence type="ECO:0000256" key="1">
    <source>
        <dbReference type="SAM" id="MobiDB-lite"/>
    </source>
</evidence>
<evidence type="ECO:0000259" key="2">
    <source>
        <dbReference type="Pfam" id="PF13683"/>
    </source>
</evidence>
<dbReference type="OrthoDB" id="4281720at2"/>
<accession>A0A505DNY5</accession>
<dbReference type="Proteomes" id="UP000317378">
    <property type="component" value="Unassembled WGS sequence"/>
</dbReference>
<gene>
    <name evidence="3" type="ORF">FGD71_006510</name>
</gene>
<dbReference type="SUPFAM" id="SSF53098">
    <property type="entry name" value="Ribonuclease H-like"/>
    <property type="match status" value="1"/>
</dbReference>
<feature type="compositionally biased region" description="Basic and acidic residues" evidence="1">
    <location>
        <begin position="16"/>
        <end position="27"/>
    </location>
</feature>
<sequence>MEHLAWCVRSTGHSSSDGELRDFEKESPPSAARTASGLSQSVARLVRVIGAAGLPLCSATPPRTRPPRGRRPAYRPRRPRTSRASADACRQAWVIQSMSAVGSSVDNALAESLNATCKRQTLQGRRSWADEREVRLNLFRRPHRYNTRRRHSSLGQAPPAASPTPKHRPTTPRSGEERLYRAGAARG</sequence>
<feature type="compositionally biased region" description="Basic residues" evidence="1">
    <location>
        <begin position="140"/>
        <end position="152"/>
    </location>
</feature>
<protein>
    <submittedName>
        <fullName evidence="3">Transposase</fullName>
    </submittedName>
</protein>
<evidence type="ECO:0000313" key="3">
    <source>
        <dbReference type="EMBL" id="TPQ22942.1"/>
    </source>
</evidence>
<name>A0A505DNY5_9ACTN</name>
<comment type="caution">
    <text evidence="3">The sequence shown here is derived from an EMBL/GenBank/DDBJ whole genome shotgun (WGS) entry which is preliminary data.</text>
</comment>
<reference evidence="3 4" key="1">
    <citation type="submission" date="2019-06" db="EMBL/GenBank/DDBJ databases">
        <title>Streptomyces sporangiiformans sp. nov., a novel actinomycete isolated from soil in Mount Song.</title>
        <authorList>
            <person name="Han L."/>
        </authorList>
    </citation>
    <scope>NUCLEOTIDE SEQUENCE [LARGE SCALE GENOMIC DNA]</scope>
    <source>
        <strain evidence="3 4">NEAU-SSA 1</strain>
    </source>
</reference>
<feature type="region of interest" description="Disordered" evidence="1">
    <location>
        <begin position="140"/>
        <end position="187"/>
    </location>
</feature>
<feature type="compositionally biased region" description="Basic residues" evidence="1">
    <location>
        <begin position="65"/>
        <end position="81"/>
    </location>
</feature>
<feature type="domain" description="Integrase catalytic" evidence="2">
    <location>
        <begin position="96"/>
        <end position="159"/>
    </location>
</feature>
<dbReference type="InterPro" id="IPR001584">
    <property type="entry name" value="Integrase_cat-core"/>
</dbReference>
<dbReference type="InterPro" id="IPR012337">
    <property type="entry name" value="RNaseH-like_sf"/>
</dbReference>